<name>A0A8J6FWP6_MICOH</name>
<evidence type="ECO:0000256" key="11">
    <source>
        <dbReference type="ARBA" id="ARBA00022677"/>
    </source>
</evidence>
<evidence type="ECO:0000256" key="8">
    <source>
        <dbReference type="ARBA" id="ARBA00022490"/>
    </source>
</evidence>
<evidence type="ECO:0000256" key="16">
    <source>
        <dbReference type="ARBA" id="ARBA00022927"/>
    </source>
</evidence>
<evidence type="ECO:0000256" key="2">
    <source>
        <dbReference type="ARBA" id="ARBA00004406"/>
    </source>
</evidence>
<evidence type="ECO:0000256" key="26">
    <source>
        <dbReference type="SAM" id="Coils"/>
    </source>
</evidence>
<keyword evidence="8" id="KW-0963">Cytoplasm</keyword>
<reference evidence="31" key="1">
    <citation type="submission" date="2020-03" db="EMBL/GenBank/DDBJ databases">
        <title>Studies in the Genomics of Life Span.</title>
        <authorList>
            <person name="Glass D."/>
        </authorList>
    </citation>
    <scope>NUCLEOTIDE SEQUENCE</scope>
    <source>
        <strain evidence="31">LTLLF</strain>
        <tissue evidence="31">Muscle</tissue>
    </source>
</reference>
<comment type="similarity">
    <text evidence="5">Belongs to the ZW10 family.</text>
</comment>
<gene>
    <name evidence="31" type="ORF">LTLLF_200240</name>
</gene>
<feature type="domain" description="Centromere/kinetochore protein zw10 C-terminal" evidence="29">
    <location>
        <begin position="471"/>
        <end position="601"/>
    </location>
</feature>
<dbReference type="GO" id="GO:0007094">
    <property type="term" value="P:mitotic spindle assembly checkpoint signaling"/>
    <property type="evidence" value="ECO:0007669"/>
    <property type="project" value="TreeGrafter"/>
</dbReference>
<dbReference type="GO" id="GO:0005634">
    <property type="term" value="C:nucleus"/>
    <property type="evidence" value="ECO:0007669"/>
    <property type="project" value="InterPro"/>
</dbReference>
<dbReference type="GO" id="GO:1990423">
    <property type="term" value="C:RZZ complex"/>
    <property type="evidence" value="ECO:0007669"/>
    <property type="project" value="TreeGrafter"/>
</dbReference>
<dbReference type="FunFam" id="1.10.357.150:FF:000001">
    <property type="entry name" value="centromere/kinetochore protein zw10 homolog"/>
    <property type="match status" value="1"/>
</dbReference>
<dbReference type="GO" id="GO:0005811">
    <property type="term" value="C:lipid droplet"/>
    <property type="evidence" value="ECO:0007669"/>
    <property type="project" value="UniProtKB-SubCell"/>
</dbReference>
<keyword evidence="12" id="KW-0498">Mitosis</keyword>
<evidence type="ECO:0000256" key="7">
    <source>
        <dbReference type="ARBA" id="ARBA00022454"/>
    </source>
</evidence>
<dbReference type="EMBL" id="JAATJU010027200">
    <property type="protein sequence ID" value="KAH0500729.1"/>
    <property type="molecule type" value="Genomic_DNA"/>
</dbReference>
<keyword evidence="22" id="KW-0137">Centromere</keyword>
<feature type="coiled-coil region" evidence="26">
    <location>
        <begin position="17"/>
        <end position="83"/>
    </location>
</feature>
<comment type="subcellular location">
    <subcellularLocation>
        <location evidence="4">Chromosome</location>
        <location evidence="4">Centromere</location>
        <location evidence="4">Kinetochore</location>
    </subcellularLocation>
    <subcellularLocation>
        <location evidence="1">Cytoplasm</location>
        <location evidence="1">Cytoskeleton</location>
        <location evidence="1">Spindle</location>
    </subcellularLocation>
    <subcellularLocation>
        <location evidence="2">Endoplasmic reticulum membrane</location>
        <topology evidence="2">Peripheral membrane protein</topology>
    </subcellularLocation>
    <subcellularLocation>
        <location evidence="3">Lipid droplet</location>
    </subcellularLocation>
</comment>
<keyword evidence="15" id="KW-0931">ER-Golgi transport</keyword>
<evidence type="ECO:0000256" key="13">
    <source>
        <dbReference type="ARBA" id="ARBA00022824"/>
    </source>
</evidence>
<feature type="domain" description="Centromere/kinetochore protein zw10 N-terminal" evidence="27">
    <location>
        <begin position="27"/>
        <end position="119"/>
    </location>
</feature>
<evidence type="ECO:0000256" key="22">
    <source>
        <dbReference type="ARBA" id="ARBA00023328"/>
    </source>
</evidence>
<evidence type="ECO:0000256" key="24">
    <source>
        <dbReference type="ARBA" id="ARBA00065852"/>
    </source>
</evidence>
<evidence type="ECO:0000259" key="27">
    <source>
        <dbReference type="Pfam" id="PF06248"/>
    </source>
</evidence>
<sequence>MASFVTEVLTHSGSLEKEDLGTRISRLTRRVEEIKGEVCNLISKKYSEFLPTMQSAQDLVTQVDKLSDDIDQLKSRIDNEVRRDLHISTAEFTNLKQQLERDSLVLDLLKQLQEFSSAIEEYNSALAEKKYIPAAQHLEEAQECLKLLKSRKCFDLKLLKSLSMELTVQKQNILYHLGEEWQKLIVWKFPPSKDTSSLEFCLQTELHFCMEQPQKEEVAPLPPISSVLLAFSILGELPTKLRSFGQLLLKYMLKPLVTFPSLHAVIEKQPNSVTIRFQSLTTDSEHPSPPEAFAKIRLVLEVLQKQLQDLPLDPDLESGKAPEIMLAEMLGDVIWEDLSECLIRNCLVYSIPTNSSKLQQYEEIIQSTEEFEKSLKEMRFLKGDTTDLLKYARNINSHFANKKCQDVIVAARNLMTSEIHNTVKIAPDSKETVPDLPSPDADNRLQGQVCRLQFSDPGNLEPETSLDPHSFSLPTCRISESVKKLMELAYQTLLEATTSSNQCAVQLFYSVRNIFHLFHDVVPTYHKENLQKLPQLAAIHHNNCMYIAHHLLTLGHQFRLRLAPILCDGTTTFVDLVPGFRRLGTECFLAQMRAQKGELLERLSSARSFSNMDDEENYSAASKAVRQVLHQLKRLGIVWQDVLPVNIYCKAMGTLLNTAIAEMIGRITALEDISTEDGDRLYSLCKTVMDEGPQVFAPLSDENKNKKYQEEVPVYVAKWMPFKELMIMLQANLQEIGDRWADGKGPLATAFSSSEVKALIRALFQNTERRAAALAKIK</sequence>
<evidence type="ECO:0000256" key="3">
    <source>
        <dbReference type="ARBA" id="ARBA00004502"/>
    </source>
</evidence>
<keyword evidence="20" id="KW-0206">Cytoskeleton</keyword>
<evidence type="ECO:0000256" key="25">
    <source>
        <dbReference type="ARBA" id="ARBA00069312"/>
    </source>
</evidence>
<organism evidence="31 32">
    <name type="scientific">Microtus ochrogaster</name>
    <name type="common">Prairie vole</name>
    <dbReference type="NCBI Taxonomy" id="79684"/>
    <lineage>
        <taxon>Eukaryota</taxon>
        <taxon>Metazoa</taxon>
        <taxon>Chordata</taxon>
        <taxon>Craniata</taxon>
        <taxon>Vertebrata</taxon>
        <taxon>Euteleostomi</taxon>
        <taxon>Mammalia</taxon>
        <taxon>Eutheria</taxon>
        <taxon>Euarchontoglires</taxon>
        <taxon>Glires</taxon>
        <taxon>Rodentia</taxon>
        <taxon>Myomorpha</taxon>
        <taxon>Muroidea</taxon>
        <taxon>Cricetidae</taxon>
        <taxon>Arvicolinae</taxon>
        <taxon>Microtus</taxon>
    </lineage>
</organism>
<keyword evidence="9" id="KW-0597">Phosphoprotein</keyword>
<dbReference type="Pfam" id="PF06248">
    <property type="entry name" value="Zw10_N"/>
    <property type="match status" value="1"/>
</dbReference>
<dbReference type="InterPro" id="IPR048343">
    <property type="entry name" value="ZW10_C"/>
</dbReference>
<evidence type="ECO:0000313" key="32">
    <source>
        <dbReference type="Proteomes" id="UP000710432"/>
    </source>
</evidence>
<comment type="function">
    <text evidence="23">Essential component of the mitotic checkpoint, which prevents cells from prematurely exiting mitosis. Required for the assembly of the dynein-dynactin and MAD1-MAD2 complexes onto kinetochores. Its function related to the spindle assembly machinery is proposed to depend on its association in the mitotic RZZ complex. Involved in regulation of membrane traffic between the Golgi and the endoplasmic reticulum (ER); the function is proposed to depend on its association in the interphase NRZ complex which is believed to play a role in SNARE assembly at the ER.</text>
</comment>
<keyword evidence="19" id="KW-0472">Membrane</keyword>
<keyword evidence="13" id="KW-0256">Endoplasmic reticulum</keyword>
<keyword evidence="6" id="KW-0813">Transport</keyword>
<dbReference type="GO" id="GO:0051301">
    <property type="term" value="P:cell division"/>
    <property type="evidence" value="ECO:0007669"/>
    <property type="project" value="UniProtKB-KW"/>
</dbReference>
<feature type="domain" description="Centromere/kinetochore protein zw10 middle" evidence="28">
    <location>
        <begin position="177"/>
        <end position="415"/>
    </location>
</feature>
<evidence type="ECO:0000256" key="14">
    <source>
        <dbReference type="ARBA" id="ARBA00022838"/>
    </source>
</evidence>
<evidence type="ECO:0000256" key="18">
    <source>
        <dbReference type="ARBA" id="ARBA00023054"/>
    </source>
</evidence>
<dbReference type="GO" id="GO:0015031">
    <property type="term" value="P:protein transport"/>
    <property type="evidence" value="ECO:0007669"/>
    <property type="project" value="UniProtKB-KW"/>
</dbReference>
<evidence type="ECO:0000259" key="30">
    <source>
        <dbReference type="Pfam" id="PF22766"/>
    </source>
</evidence>
<evidence type="ECO:0000256" key="10">
    <source>
        <dbReference type="ARBA" id="ARBA00022618"/>
    </source>
</evidence>
<accession>A0A8J6FWP6</accession>
<keyword evidence="10" id="KW-0132">Cell division</keyword>
<dbReference type="PANTHER" id="PTHR12205:SF0">
    <property type="entry name" value="CENTROMERE_KINETOCHORE PROTEIN ZW10 HOMOLOG"/>
    <property type="match status" value="1"/>
</dbReference>
<evidence type="ECO:0000259" key="28">
    <source>
        <dbReference type="Pfam" id="PF20665"/>
    </source>
</evidence>
<dbReference type="Pfam" id="PF20666">
    <property type="entry name" value="ZW10_C"/>
    <property type="match status" value="1"/>
</dbReference>
<keyword evidence="16" id="KW-0653">Protein transport</keyword>
<evidence type="ECO:0000256" key="17">
    <source>
        <dbReference type="ARBA" id="ARBA00022990"/>
    </source>
</evidence>
<feature type="domain" description="ZW10 C-terminal helical" evidence="30">
    <location>
        <begin position="623"/>
        <end position="777"/>
    </location>
</feature>
<evidence type="ECO:0000256" key="9">
    <source>
        <dbReference type="ARBA" id="ARBA00022553"/>
    </source>
</evidence>
<evidence type="ECO:0000256" key="23">
    <source>
        <dbReference type="ARBA" id="ARBA00053777"/>
    </source>
</evidence>
<dbReference type="Gene3D" id="1.10.357.150">
    <property type="match status" value="1"/>
</dbReference>
<dbReference type="GO" id="GO:0005819">
    <property type="term" value="C:spindle"/>
    <property type="evidence" value="ECO:0007669"/>
    <property type="project" value="UniProtKB-SubCell"/>
</dbReference>
<protein>
    <recommendedName>
        <fullName evidence="25">Centromere/kinetochore protein zw10 homolog</fullName>
    </recommendedName>
</protein>
<comment type="subunit">
    <text evidence="24">Interacts with NBAS and KNTC1/ROD; the interactions are mutually exclusive and indicative for its association in two different vesicle tethering complexes. Component of the RZZ complex composed of KNTC1/ROD, ZW10 and ZWILCH. Component of the NRZ complex composed of NBAS, ZW10 and RINT1/TIP20L; NRZ associates with SNAREs STX18, USE1L, BNIP1/SEC20L and SEC22B (the assembly has been described as syntaxin 18 complex). Interacts directly with RINT1/TIP20L bound to BNIP1/SEC20L. Interacts with C19orf25 and ZWINT. Interacts with ZFYVE1. Interacts with RAB18 and this interaction is enhanced in the presence of ZFYVE1.</text>
</comment>
<dbReference type="Pfam" id="PF22766">
    <property type="entry name" value="ZW10_C2"/>
    <property type="match status" value="1"/>
</dbReference>
<dbReference type="InterPro" id="IPR055148">
    <property type="entry name" value="ZW10_C_2"/>
</dbReference>
<evidence type="ECO:0000256" key="6">
    <source>
        <dbReference type="ARBA" id="ARBA00022448"/>
    </source>
</evidence>
<dbReference type="GO" id="GO:0006888">
    <property type="term" value="P:endoplasmic reticulum to Golgi vesicle-mediated transport"/>
    <property type="evidence" value="ECO:0007669"/>
    <property type="project" value="TreeGrafter"/>
</dbReference>
<evidence type="ECO:0000256" key="21">
    <source>
        <dbReference type="ARBA" id="ARBA00023306"/>
    </source>
</evidence>
<dbReference type="PANTHER" id="PTHR12205">
    <property type="entry name" value="CENTROMERE/KINETOCHORE PROTEIN ZW10"/>
    <property type="match status" value="1"/>
</dbReference>
<evidence type="ECO:0000313" key="31">
    <source>
        <dbReference type="EMBL" id="KAH0500729.1"/>
    </source>
</evidence>
<dbReference type="Proteomes" id="UP000710432">
    <property type="component" value="Unassembled WGS sequence"/>
</dbReference>
<proteinExistence type="inferred from homology"/>
<evidence type="ECO:0000259" key="29">
    <source>
        <dbReference type="Pfam" id="PF20666"/>
    </source>
</evidence>
<keyword evidence="14" id="KW-0995">Kinetochore</keyword>
<dbReference type="InterPro" id="IPR046362">
    <property type="entry name" value="Zw10/DSL1_C_sf"/>
</dbReference>
<evidence type="ECO:0000256" key="19">
    <source>
        <dbReference type="ARBA" id="ARBA00023136"/>
    </source>
</evidence>
<dbReference type="AlphaFoldDB" id="A0A8J6FWP6"/>
<evidence type="ECO:0000256" key="20">
    <source>
        <dbReference type="ARBA" id="ARBA00023212"/>
    </source>
</evidence>
<evidence type="ECO:0000256" key="1">
    <source>
        <dbReference type="ARBA" id="ARBA00004186"/>
    </source>
</evidence>
<dbReference type="GO" id="GO:0005789">
    <property type="term" value="C:endoplasmic reticulum membrane"/>
    <property type="evidence" value="ECO:0007669"/>
    <property type="project" value="UniProtKB-SubCell"/>
</dbReference>
<comment type="caution">
    <text evidence="31">The sequence shown here is derived from an EMBL/GenBank/DDBJ whole genome shotgun (WGS) entry which is preliminary data.</text>
</comment>
<evidence type="ECO:0000256" key="4">
    <source>
        <dbReference type="ARBA" id="ARBA00004629"/>
    </source>
</evidence>
<dbReference type="InterPro" id="IPR009361">
    <property type="entry name" value="Zw10_N"/>
</dbReference>
<evidence type="ECO:0000256" key="5">
    <source>
        <dbReference type="ARBA" id="ARBA00006245"/>
    </source>
</evidence>
<keyword evidence="7" id="KW-0158">Chromosome</keyword>
<keyword evidence="18 26" id="KW-0175">Coiled coil</keyword>
<evidence type="ECO:0000256" key="15">
    <source>
        <dbReference type="ARBA" id="ARBA00022892"/>
    </source>
</evidence>
<evidence type="ECO:0000256" key="12">
    <source>
        <dbReference type="ARBA" id="ARBA00022776"/>
    </source>
</evidence>
<keyword evidence="17" id="KW-0007">Acetylation</keyword>
<keyword evidence="21" id="KW-0131">Cell cycle</keyword>
<dbReference type="InterPro" id="IPR048344">
    <property type="entry name" value="Zw10_middle"/>
</dbReference>
<keyword evidence="11" id="KW-0551">Lipid droplet</keyword>
<dbReference type="Pfam" id="PF20665">
    <property type="entry name" value="Zw10_middle"/>
    <property type="match status" value="1"/>
</dbReference>